<dbReference type="EMBL" id="JBHTCG010000002">
    <property type="protein sequence ID" value="MFC7381251.1"/>
    <property type="molecule type" value="Genomic_DNA"/>
</dbReference>
<evidence type="ECO:0000313" key="5">
    <source>
        <dbReference type="Proteomes" id="UP001596496"/>
    </source>
</evidence>
<evidence type="ECO:0000256" key="2">
    <source>
        <dbReference type="SAM" id="SignalP"/>
    </source>
</evidence>
<dbReference type="RefSeq" id="WP_380824177.1">
    <property type="nucleotide sequence ID" value="NZ_JBHTCG010000002.1"/>
</dbReference>
<dbReference type="Proteomes" id="UP001596496">
    <property type="component" value="Unassembled WGS sequence"/>
</dbReference>
<dbReference type="SUPFAM" id="SSF52096">
    <property type="entry name" value="ClpP/crotonase"/>
    <property type="match status" value="1"/>
</dbReference>
<sequence length="495" mass="50377">MNTTLCAAVLAAACSVSAPAAAATPYPKPTAPPAPAAAVLVKPASAPAPHLKPATSPAPHLKPAAPAAPLAATPAATPATVAGCVPATAPPQEPLPPTTVDTLRQAYHCVLDDYYSGPVIDPGTLLKNALASYTQDLQRRGADRADLRLPALTGERDADWTAFAKILGTGDPAAVRAAITGMVAGLQDDHARVMWPTPPPAGGPAGTGIVGASALRGPQLDPAARPPMFVTRVLPDSPAAKAGVRPGDIVLKANGMPPFVGAKPNQAVIDALASPALRLTLKRPTTGRVRAVEVREGPVTPPSREVTSKALPGGVVYVRLPAFADGAADKVIAASRKARRAVVLDLRGNGGGSPREVTRLLGAFAHGKVTSYFCPLTGECAPNRTDDTVPLLGLRLVVLTDRGCASACEDFSAAVKDNGIGPLIGTRTAGAVSGPARGYLLDDGGVVLLPQVRHLGPDREIIDTIGVPVDHYVPLTALDVATGRDPALAKALALL</sequence>
<dbReference type="Pfam" id="PF17820">
    <property type="entry name" value="PDZ_6"/>
    <property type="match status" value="1"/>
</dbReference>
<keyword evidence="2" id="KW-0732">Signal</keyword>
<reference evidence="5" key="1">
    <citation type="journal article" date="2019" name="Int. J. Syst. Evol. Microbiol.">
        <title>The Global Catalogue of Microorganisms (GCM) 10K type strain sequencing project: providing services to taxonomists for standard genome sequencing and annotation.</title>
        <authorList>
            <consortium name="The Broad Institute Genomics Platform"/>
            <consortium name="The Broad Institute Genome Sequencing Center for Infectious Disease"/>
            <person name="Wu L."/>
            <person name="Ma J."/>
        </authorList>
    </citation>
    <scope>NUCLEOTIDE SEQUENCE [LARGE SCALE GENOMIC DNA]</scope>
    <source>
        <strain evidence="5">CECT 7649</strain>
    </source>
</reference>
<gene>
    <name evidence="4" type="ORF">ACFQSB_03460</name>
</gene>
<evidence type="ECO:0000313" key="4">
    <source>
        <dbReference type="EMBL" id="MFC7381251.1"/>
    </source>
</evidence>
<accession>A0ABW2NV19</accession>
<dbReference type="SMART" id="SM00245">
    <property type="entry name" value="TSPc"/>
    <property type="match status" value="1"/>
</dbReference>
<dbReference type="CDD" id="cd07562">
    <property type="entry name" value="Peptidase_S41_TRI"/>
    <property type="match status" value="1"/>
</dbReference>
<dbReference type="Gene3D" id="3.90.226.10">
    <property type="entry name" value="2-enoyl-CoA Hydratase, Chain A, domain 1"/>
    <property type="match status" value="1"/>
</dbReference>
<name>A0ABW2NV19_9ACTN</name>
<organism evidence="4 5">
    <name type="scientific">Sphaerisporangium rhizosphaerae</name>
    <dbReference type="NCBI Taxonomy" id="2269375"/>
    <lineage>
        <taxon>Bacteria</taxon>
        <taxon>Bacillati</taxon>
        <taxon>Actinomycetota</taxon>
        <taxon>Actinomycetes</taxon>
        <taxon>Streptosporangiales</taxon>
        <taxon>Streptosporangiaceae</taxon>
        <taxon>Sphaerisporangium</taxon>
    </lineage>
</organism>
<dbReference type="InterPro" id="IPR041489">
    <property type="entry name" value="PDZ_6"/>
</dbReference>
<dbReference type="SMART" id="SM00228">
    <property type="entry name" value="PDZ"/>
    <property type="match status" value="1"/>
</dbReference>
<feature type="domain" description="PDZ" evidence="3">
    <location>
        <begin position="203"/>
        <end position="268"/>
    </location>
</feature>
<dbReference type="Gene3D" id="2.30.42.10">
    <property type="match status" value="1"/>
</dbReference>
<feature type="region of interest" description="Disordered" evidence="1">
    <location>
        <begin position="47"/>
        <end position="72"/>
    </location>
</feature>
<dbReference type="InterPro" id="IPR036034">
    <property type="entry name" value="PDZ_sf"/>
</dbReference>
<dbReference type="PROSITE" id="PS50106">
    <property type="entry name" value="PDZ"/>
    <property type="match status" value="1"/>
</dbReference>
<dbReference type="SUPFAM" id="SSF50156">
    <property type="entry name" value="PDZ domain-like"/>
    <property type="match status" value="1"/>
</dbReference>
<comment type="caution">
    <text evidence="4">The sequence shown here is derived from an EMBL/GenBank/DDBJ whole genome shotgun (WGS) entry which is preliminary data.</text>
</comment>
<dbReference type="PANTHER" id="PTHR32060">
    <property type="entry name" value="TAIL-SPECIFIC PROTEASE"/>
    <property type="match status" value="1"/>
</dbReference>
<keyword evidence="5" id="KW-1185">Reference proteome</keyword>
<feature type="compositionally biased region" description="Low complexity" evidence="1">
    <location>
        <begin position="57"/>
        <end position="72"/>
    </location>
</feature>
<evidence type="ECO:0000256" key="1">
    <source>
        <dbReference type="SAM" id="MobiDB-lite"/>
    </source>
</evidence>
<protein>
    <submittedName>
        <fullName evidence="4">S41 family peptidase</fullName>
    </submittedName>
</protein>
<dbReference type="InterPro" id="IPR005151">
    <property type="entry name" value="Tail-specific_protease"/>
</dbReference>
<dbReference type="InterPro" id="IPR029045">
    <property type="entry name" value="ClpP/crotonase-like_dom_sf"/>
</dbReference>
<evidence type="ECO:0000259" key="3">
    <source>
        <dbReference type="PROSITE" id="PS50106"/>
    </source>
</evidence>
<dbReference type="Pfam" id="PF03572">
    <property type="entry name" value="Peptidase_S41"/>
    <property type="match status" value="1"/>
</dbReference>
<dbReference type="PANTHER" id="PTHR32060:SF30">
    <property type="entry name" value="CARBOXY-TERMINAL PROCESSING PROTEASE CTPA"/>
    <property type="match status" value="1"/>
</dbReference>
<feature type="chain" id="PRO_5046046778" evidence="2">
    <location>
        <begin position="23"/>
        <end position="495"/>
    </location>
</feature>
<feature type="signal peptide" evidence="2">
    <location>
        <begin position="1"/>
        <end position="22"/>
    </location>
</feature>
<proteinExistence type="predicted"/>
<dbReference type="InterPro" id="IPR001478">
    <property type="entry name" value="PDZ"/>
</dbReference>